<feature type="region of interest" description="Disordered" evidence="4">
    <location>
        <begin position="1"/>
        <end position="126"/>
    </location>
</feature>
<protein>
    <submittedName>
        <fullName evidence="6">NUC189-domain-containing protein</fullName>
    </submittedName>
</protein>
<accession>A0AAN6PU23</accession>
<name>A0AAN6PU23_9PEZI</name>
<keyword evidence="2" id="KW-0539">Nucleus</keyword>
<feature type="region of interest" description="Disordered" evidence="4">
    <location>
        <begin position="295"/>
        <end position="437"/>
    </location>
</feature>
<evidence type="ECO:0000256" key="2">
    <source>
        <dbReference type="ARBA" id="ARBA00023242"/>
    </source>
</evidence>
<dbReference type="PANTHER" id="PTHR44267:SF1">
    <property type="entry name" value="WD REPEAT-CONTAINING PROTEIN 43"/>
    <property type="match status" value="1"/>
</dbReference>
<comment type="caution">
    <text evidence="6">The sequence shown here is derived from an EMBL/GenBank/DDBJ whole genome shotgun (WGS) entry which is preliminary data.</text>
</comment>
<feature type="domain" description="Small-subunit processome Utp12" evidence="5">
    <location>
        <begin position="183"/>
        <end position="285"/>
    </location>
</feature>
<dbReference type="GO" id="GO:0005730">
    <property type="term" value="C:nucleolus"/>
    <property type="evidence" value="ECO:0007669"/>
    <property type="project" value="TreeGrafter"/>
</dbReference>
<organism evidence="6 7">
    <name type="scientific">Parathielavia hyrcaniae</name>
    <dbReference type="NCBI Taxonomy" id="113614"/>
    <lineage>
        <taxon>Eukaryota</taxon>
        <taxon>Fungi</taxon>
        <taxon>Dikarya</taxon>
        <taxon>Ascomycota</taxon>
        <taxon>Pezizomycotina</taxon>
        <taxon>Sordariomycetes</taxon>
        <taxon>Sordariomycetidae</taxon>
        <taxon>Sordariales</taxon>
        <taxon>Chaetomiaceae</taxon>
        <taxon>Parathielavia</taxon>
    </lineage>
</organism>
<evidence type="ECO:0000313" key="6">
    <source>
        <dbReference type="EMBL" id="KAK4097056.1"/>
    </source>
</evidence>
<comment type="similarity">
    <text evidence="3">Belongs to the UTP5 family.</text>
</comment>
<evidence type="ECO:0000256" key="4">
    <source>
        <dbReference type="SAM" id="MobiDB-lite"/>
    </source>
</evidence>
<sequence>MSTKRKAAAAIAKPVLRQSAKASTKSKIDESRTAVSTGLSQKPASKSSAEAISTRTDAASDYDTDNEEEAGSDSEEEPEEDDETSPAKPPRQTRSQDATDVDTVMHEAGDTSDGEPASPTFGDLVRSNSTIDVPAALAAQQQATSGAPTAQLPSRQRPTAAAAAPISATSLGTVLNQALRTDDADLLESCLQTTDVKIIENTINRMDSALAAVLLSKLSARMHRRPGRAFGLMRWMQWTLVAHGGALVTQPDLVARLSELSRVLEERARGLSSLLALKGKLDMLDSQMKFRKSVKVGGGGGGSVGRLRGGDEVESGDEGEDGEEEDVDEPEVVYVEGQEAPGKPLTNGTAAGRLDAGADEEDDFPAGSAEISDSDEESDEEFGGDMDEELAATESLDEDDVDYDDVEEEDEEEESAGEESRPPAKVRRTSERISKRK</sequence>
<dbReference type="Proteomes" id="UP001305647">
    <property type="component" value="Unassembled WGS sequence"/>
</dbReference>
<evidence type="ECO:0000256" key="1">
    <source>
        <dbReference type="ARBA" id="ARBA00004123"/>
    </source>
</evidence>
<evidence type="ECO:0000259" key="5">
    <source>
        <dbReference type="Pfam" id="PF04003"/>
    </source>
</evidence>
<comment type="subcellular location">
    <subcellularLocation>
        <location evidence="1">Nucleus</location>
    </subcellularLocation>
</comment>
<feature type="compositionally biased region" description="Acidic residues" evidence="4">
    <location>
        <begin position="372"/>
        <end position="417"/>
    </location>
</feature>
<feature type="compositionally biased region" description="Acidic residues" evidence="4">
    <location>
        <begin position="60"/>
        <end position="84"/>
    </location>
</feature>
<evidence type="ECO:0000313" key="7">
    <source>
        <dbReference type="Proteomes" id="UP001305647"/>
    </source>
</evidence>
<dbReference type="EMBL" id="MU863686">
    <property type="protein sequence ID" value="KAK4097056.1"/>
    <property type="molecule type" value="Genomic_DNA"/>
</dbReference>
<feature type="compositionally biased region" description="Basic and acidic residues" evidence="4">
    <location>
        <begin position="418"/>
        <end position="437"/>
    </location>
</feature>
<dbReference type="InterPro" id="IPR052414">
    <property type="entry name" value="U3_snoRNA-assoc_WDR"/>
</dbReference>
<reference evidence="6" key="2">
    <citation type="submission" date="2023-05" db="EMBL/GenBank/DDBJ databases">
        <authorList>
            <consortium name="Lawrence Berkeley National Laboratory"/>
            <person name="Steindorff A."/>
            <person name="Hensen N."/>
            <person name="Bonometti L."/>
            <person name="Westerberg I."/>
            <person name="Brannstrom I.O."/>
            <person name="Guillou S."/>
            <person name="Cros-Aarteil S."/>
            <person name="Calhoun S."/>
            <person name="Haridas S."/>
            <person name="Kuo A."/>
            <person name="Mondo S."/>
            <person name="Pangilinan J."/>
            <person name="Riley R."/>
            <person name="Labutti K."/>
            <person name="Andreopoulos B."/>
            <person name="Lipzen A."/>
            <person name="Chen C."/>
            <person name="Yanf M."/>
            <person name="Daum C."/>
            <person name="Ng V."/>
            <person name="Clum A."/>
            <person name="Ohm R."/>
            <person name="Martin F."/>
            <person name="Silar P."/>
            <person name="Natvig D."/>
            <person name="Lalanne C."/>
            <person name="Gautier V."/>
            <person name="Ament-Velasquez S.L."/>
            <person name="Kruys A."/>
            <person name="Hutchinson M.I."/>
            <person name="Powell A.J."/>
            <person name="Barry K."/>
            <person name="Miller A.N."/>
            <person name="Grigoriev I.V."/>
            <person name="Debuchy R."/>
            <person name="Gladieux P."/>
            <person name="Thoren M.H."/>
            <person name="Johannesson H."/>
        </authorList>
    </citation>
    <scope>NUCLEOTIDE SEQUENCE</scope>
    <source>
        <strain evidence="6">CBS 757.83</strain>
    </source>
</reference>
<proteinExistence type="inferred from homology"/>
<dbReference type="InterPro" id="IPR007148">
    <property type="entry name" value="SSU_processome_Utp12"/>
</dbReference>
<dbReference type="PANTHER" id="PTHR44267">
    <property type="entry name" value="WD REPEAT-CONTAINING PROTEIN 43"/>
    <property type="match status" value="1"/>
</dbReference>
<feature type="compositionally biased region" description="Acidic residues" evidence="4">
    <location>
        <begin position="312"/>
        <end position="331"/>
    </location>
</feature>
<gene>
    <name evidence="6" type="ORF">N658DRAFT_518849</name>
</gene>
<dbReference type="GO" id="GO:0000462">
    <property type="term" value="P:maturation of SSU-rRNA from tricistronic rRNA transcript (SSU-rRNA, 5.8S rRNA, LSU-rRNA)"/>
    <property type="evidence" value="ECO:0007669"/>
    <property type="project" value="TreeGrafter"/>
</dbReference>
<keyword evidence="7" id="KW-1185">Reference proteome</keyword>
<feature type="region of interest" description="Disordered" evidence="4">
    <location>
        <begin position="138"/>
        <end position="161"/>
    </location>
</feature>
<feature type="compositionally biased region" description="Polar residues" evidence="4">
    <location>
        <begin position="139"/>
        <end position="157"/>
    </location>
</feature>
<evidence type="ECO:0000256" key="3">
    <source>
        <dbReference type="ARBA" id="ARBA00038335"/>
    </source>
</evidence>
<feature type="compositionally biased region" description="Polar residues" evidence="4">
    <location>
        <begin position="33"/>
        <end position="57"/>
    </location>
</feature>
<reference evidence="6" key="1">
    <citation type="journal article" date="2023" name="Mol. Phylogenet. Evol.">
        <title>Genome-scale phylogeny and comparative genomics of the fungal order Sordariales.</title>
        <authorList>
            <person name="Hensen N."/>
            <person name="Bonometti L."/>
            <person name="Westerberg I."/>
            <person name="Brannstrom I.O."/>
            <person name="Guillou S."/>
            <person name="Cros-Aarteil S."/>
            <person name="Calhoun S."/>
            <person name="Haridas S."/>
            <person name="Kuo A."/>
            <person name="Mondo S."/>
            <person name="Pangilinan J."/>
            <person name="Riley R."/>
            <person name="LaButti K."/>
            <person name="Andreopoulos B."/>
            <person name="Lipzen A."/>
            <person name="Chen C."/>
            <person name="Yan M."/>
            <person name="Daum C."/>
            <person name="Ng V."/>
            <person name="Clum A."/>
            <person name="Steindorff A."/>
            <person name="Ohm R.A."/>
            <person name="Martin F."/>
            <person name="Silar P."/>
            <person name="Natvig D.O."/>
            <person name="Lalanne C."/>
            <person name="Gautier V."/>
            <person name="Ament-Velasquez S.L."/>
            <person name="Kruys A."/>
            <person name="Hutchinson M.I."/>
            <person name="Powell A.J."/>
            <person name="Barry K."/>
            <person name="Miller A.N."/>
            <person name="Grigoriev I.V."/>
            <person name="Debuchy R."/>
            <person name="Gladieux P."/>
            <person name="Hiltunen Thoren M."/>
            <person name="Johannesson H."/>
        </authorList>
    </citation>
    <scope>NUCLEOTIDE SEQUENCE</scope>
    <source>
        <strain evidence="6">CBS 757.83</strain>
    </source>
</reference>
<dbReference type="AlphaFoldDB" id="A0AAN6PU23"/>
<dbReference type="Pfam" id="PF04003">
    <property type="entry name" value="Utp12"/>
    <property type="match status" value="1"/>
</dbReference>